<dbReference type="PANTHER" id="PTHR45988">
    <property type="entry name" value="C2H2 TYPE ZINC FINGER TRANSCRIPTION FACTOR FAMILY-RELATED"/>
    <property type="match status" value="1"/>
</dbReference>
<keyword evidence="5" id="KW-0805">Transcription regulation</keyword>
<keyword evidence="1" id="KW-0479">Metal-binding</keyword>
<evidence type="ECO:0000256" key="3">
    <source>
        <dbReference type="ARBA" id="ARBA00022771"/>
    </source>
</evidence>
<feature type="domain" description="C2H2-type" evidence="8">
    <location>
        <begin position="201"/>
        <end position="223"/>
    </location>
</feature>
<evidence type="ECO:0000256" key="2">
    <source>
        <dbReference type="ARBA" id="ARBA00022737"/>
    </source>
</evidence>
<proteinExistence type="predicted"/>
<keyword evidence="3 7" id="KW-0863">Zinc-finger</keyword>
<dbReference type="SMART" id="SM00355">
    <property type="entry name" value="ZnF_C2H2"/>
    <property type="match status" value="2"/>
</dbReference>
<dbReference type="SUPFAM" id="SSF57667">
    <property type="entry name" value="beta-beta-alpha zinc fingers"/>
    <property type="match status" value="1"/>
</dbReference>
<accession>A0AAD2DX08</accession>
<dbReference type="GO" id="GO:0003700">
    <property type="term" value="F:DNA-binding transcription factor activity"/>
    <property type="evidence" value="ECO:0007669"/>
    <property type="project" value="InterPro"/>
</dbReference>
<organism evidence="9 10">
    <name type="scientific">Fraxinus pennsylvanica</name>
    <dbReference type="NCBI Taxonomy" id="56036"/>
    <lineage>
        <taxon>Eukaryota</taxon>
        <taxon>Viridiplantae</taxon>
        <taxon>Streptophyta</taxon>
        <taxon>Embryophyta</taxon>
        <taxon>Tracheophyta</taxon>
        <taxon>Spermatophyta</taxon>
        <taxon>Magnoliopsida</taxon>
        <taxon>eudicotyledons</taxon>
        <taxon>Gunneridae</taxon>
        <taxon>Pentapetalae</taxon>
        <taxon>asterids</taxon>
        <taxon>lamiids</taxon>
        <taxon>Lamiales</taxon>
        <taxon>Oleaceae</taxon>
        <taxon>Oleeae</taxon>
        <taxon>Fraxinus</taxon>
    </lineage>
</organism>
<feature type="domain" description="C2H2-type" evidence="8">
    <location>
        <begin position="249"/>
        <end position="271"/>
    </location>
</feature>
<dbReference type="GO" id="GO:0005634">
    <property type="term" value="C:nucleus"/>
    <property type="evidence" value="ECO:0007669"/>
    <property type="project" value="TreeGrafter"/>
</dbReference>
<evidence type="ECO:0000256" key="5">
    <source>
        <dbReference type="ARBA" id="ARBA00023015"/>
    </source>
</evidence>
<dbReference type="Gene3D" id="3.30.160.60">
    <property type="entry name" value="Classic Zinc Finger"/>
    <property type="match status" value="1"/>
</dbReference>
<dbReference type="PROSITE" id="PS00028">
    <property type="entry name" value="ZINC_FINGER_C2H2_1"/>
    <property type="match status" value="1"/>
</dbReference>
<dbReference type="InterPro" id="IPR044653">
    <property type="entry name" value="AZF1/2/3-like"/>
</dbReference>
<reference evidence="9" key="1">
    <citation type="submission" date="2023-05" db="EMBL/GenBank/DDBJ databases">
        <authorList>
            <person name="Huff M."/>
        </authorList>
    </citation>
    <scope>NUCLEOTIDE SEQUENCE</scope>
</reference>
<dbReference type="AlphaFoldDB" id="A0AAD2DX08"/>
<protein>
    <recommendedName>
        <fullName evidence="8">C2H2-type domain-containing protein</fullName>
    </recommendedName>
</protein>
<dbReference type="InterPro" id="IPR036236">
    <property type="entry name" value="Znf_C2H2_sf"/>
</dbReference>
<evidence type="ECO:0000259" key="8">
    <source>
        <dbReference type="PROSITE" id="PS50157"/>
    </source>
</evidence>
<evidence type="ECO:0000256" key="1">
    <source>
        <dbReference type="ARBA" id="ARBA00022723"/>
    </source>
</evidence>
<evidence type="ECO:0000313" key="10">
    <source>
        <dbReference type="Proteomes" id="UP000834106"/>
    </source>
</evidence>
<evidence type="ECO:0000256" key="7">
    <source>
        <dbReference type="PROSITE-ProRule" id="PRU00042"/>
    </source>
</evidence>
<dbReference type="EMBL" id="OU503043">
    <property type="protein sequence ID" value="CAI9766390.1"/>
    <property type="molecule type" value="Genomic_DNA"/>
</dbReference>
<keyword evidence="2" id="KW-0677">Repeat</keyword>
<keyword evidence="6" id="KW-0804">Transcription</keyword>
<dbReference type="Proteomes" id="UP000834106">
    <property type="component" value="Chromosome 8"/>
</dbReference>
<evidence type="ECO:0000313" key="9">
    <source>
        <dbReference type="EMBL" id="CAI9766390.1"/>
    </source>
</evidence>
<dbReference type="GO" id="GO:0000976">
    <property type="term" value="F:transcription cis-regulatory region binding"/>
    <property type="evidence" value="ECO:0007669"/>
    <property type="project" value="TreeGrafter"/>
</dbReference>
<evidence type="ECO:0000256" key="6">
    <source>
        <dbReference type="ARBA" id="ARBA00023163"/>
    </source>
</evidence>
<gene>
    <name evidence="9" type="ORF">FPE_LOCUS13820</name>
</gene>
<dbReference type="GO" id="GO:0008270">
    <property type="term" value="F:zinc ion binding"/>
    <property type="evidence" value="ECO:0007669"/>
    <property type="project" value="UniProtKB-KW"/>
</dbReference>
<name>A0AAD2DX08_9LAMI</name>
<keyword evidence="4" id="KW-0862">Zinc</keyword>
<evidence type="ECO:0000256" key="4">
    <source>
        <dbReference type="ARBA" id="ARBA00022833"/>
    </source>
</evidence>
<keyword evidence="10" id="KW-1185">Reference proteome</keyword>
<dbReference type="PANTHER" id="PTHR45988:SF1">
    <property type="entry name" value="ZINC FINGER PROTEIN AZF2"/>
    <property type="match status" value="1"/>
</dbReference>
<dbReference type="Pfam" id="PF13912">
    <property type="entry name" value="zf-C2H2_6"/>
    <property type="match status" value="2"/>
</dbReference>
<dbReference type="PROSITE" id="PS50157">
    <property type="entry name" value="ZINC_FINGER_C2H2_2"/>
    <property type="match status" value="2"/>
</dbReference>
<dbReference type="InterPro" id="IPR013087">
    <property type="entry name" value="Znf_C2H2_type"/>
</dbReference>
<sequence length="327" mass="35510">MFPQELNSSTSGLRYFDIESSRLDLNKKRKRSHFYRKPTDVEYTALALLKLSRSGQSFCNRPISNPNTVEAVECKNPVTVATTTTARMATSAALGNVENIEHGSTVIIASPLAQYAPYGCTMYGESFSSYQALDGSKKRHRHRPLITTTNSNTLKISAPNPSGRIHQCSARMATSALGNVENIESGSTVIIASPLAQYASYACTMCGESFSSYQALGGHKTRHRHRPLITSNNSNTIKVSAPNPSGRIHQCFKCNEVFNTGQALGGHMRRHYDGVIGGGKKTNVITSEGGDSSDCNSNGRTPHDFDLNLPASPETCLGLTLYCSENF</sequence>